<evidence type="ECO:0008006" key="3">
    <source>
        <dbReference type="Google" id="ProtNLM"/>
    </source>
</evidence>
<dbReference type="RefSeq" id="WP_055747818.1">
    <property type="nucleotide sequence ID" value="NZ_LJJB01000013.1"/>
</dbReference>
<reference evidence="1 2" key="1">
    <citation type="submission" date="2015-09" db="EMBL/GenBank/DDBJ databases">
        <title>Genome sequencing project for genomic taxonomy and phylogenomics of Bacillus-like bacteria.</title>
        <authorList>
            <person name="Liu B."/>
            <person name="Wang J."/>
            <person name="Zhu Y."/>
            <person name="Liu G."/>
            <person name="Chen Q."/>
            <person name="Chen Z."/>
            <person name="Lan J."/>
            <person name="Che J."/>
            <person name="Ge C."/>
            <person name="Shi H."/>
            <person name="Pan Z."/>
            <person name="Liu X."/>
        </authorList>
    </citation>
    <scope>NUCLEOTIDE SEQUENCE [LARGE SCALE GENOMIC DNA]</scope>
    <source>
        <strain evidence="1 2">DSM 8552</strain>
    </source>
</reference>
<dbReference type="InterPro" id="IPR032568">
    <property type="entry name" value="DUF4926"/>
</dbReference>
<evidence type="ECO:0000313" key="2">
    <source>
        <dbReference type="Proteomes" id="UP000051063"/>
    </source>
</evidence>
<name>A0ABR5N3Z6_BRECH</name>
<comment type="caution">
    <text evidence="1">The sequence shown here is derived from an EMBL/GenBank/DDBJ whole genome shotgun (WGS) entry which is preliminary data.</text>
</comment>
<organism evidence="1 2">
    <name type="scientific">Brevibacillus choshinensis</name>
    <dbReference type="NCBI Taxonomy" id="54911"/>
    <lineage>
        <taxon>Bacteria</taxon>
        <taxon>Bacillati</taxon>
        <taxon>Bacillota</taxon>
        <taxon>Bacilli</taxon>
        <taxon>Bacillales</taxon>
        <taxon>Paenibacillaceae</taxon>
        <taxon>Brevibacillus</taxon>
    </lineage>
</organism>
<dbReference type="Pfam" id="PF16277">
    <property type="entry name" value="DUF4926"/>
    <property type="match status" value="1"/>
</dbReference>
<keyword evidence="2" id="KW-1185">Reference proteome</keyword>
<dbReference type="EMBL" id="LJJB01000013">
    <property type="protein sequence ID" value="KQL45222.1"/>
    <property type="molecule type" value="Genomic_DNA"/>
</dbReference>
<sequence length="68" mass="7502">MKFSLYDVVRLLKDFSEEGVFKGEVATVVEVYTNPMEGYELEFVGDGGITKALFAVRPGDIELAGESH</sequence>
<evidence type="ECO:0000313" key="1">
    <source>
        <dbReference type="EMBL" id="KQL45222.1"/>
    </source>
</evidence>
<accession>A0ABR5N3Z6</accession>
<protein>
    <recommendedName>
        <fullName evidence="3">DUF4926 domain-containing protein</fullName>
    </recommendedName>
</protein>
<dbReference type="Proteomes" id="UP000051063">
    <property type="component" value="Unassembled WGS sequence"/>
</dbReference>
<proteinExistence type="predicted"/>
<gene>
    <name evidence="1" type="ORF">AN963_21500</name>
</gene>